<feature type="DNA-binding region" description="H-T-H motif" evidence="4">
    <location>
        <begin position="48"/>
        <end position="67"/>
    </location>
</feature>
<feature type="domain" description="HTH tetR-type" evidence="5">
    <location>
        <begin position="25"/>
        <end position="85"/>
    </location>
</feature>
<organism evidence="6 7">
    <name type="scientific">Sphingoaurantiacus capsulatus</name>
    <dbReference type="NCBI Taxonomy" id="1771310"/>
    <lineage>
        <taxon>Bacteria</taxon>
        <taxon>Pseudomonadati</taxon>
        <taxon>Pseudomonadota</taxon>
        <taxon>Alphaproteobacteria</taxon>
        <taxon>Sphingomonadales</taxon>
        <taxon>Sphingosinicellaceae</taxon>
        <taxon>Sphingoaurantiacus</taxon>
    </lineage>
</organism>
<dbReference type="InterPro" id="IPR009057">
    <property type="entry name" value="Homeodomain-like_sf"/>
</dbReference>
<keyword evidence="1" id="KW-0805">Transcription regulation</keyword>
<dbReference type="Pfam" id="PF00440">
    <property type="entry name" value="TetR_N"/>
    <property type="match status" value="1"/>
</dbReference>
<evidence type="ECO:0000259" key="5">
    <source>
        <dbReference type="PROSITE" id="PS50977"/>
    </source>
</evidence>
<gene>
    <name evidence="6" type="ORF">ACFOMD_03140</name>
</gene>
<dbReference type="PROSITE" id="PS50977">
    <property type="entry name" value="HTH_TETR_2"/>
    <property type="match status" value="1"/>
</dbReference>
<dbReference type="InterPro" id="IPR001647">
    <property type="entry name" value="HTH_TetR"/>
</dbReference>
<sequence length="216" mass="23239">MASVPIRQIDLAEMAAPTPLLTRPYRSRNAILIAARALFRDRPADSVSVEMIAARAGVTRRTVYNQFAGAAELYRATREALVMEVAALLPLGVAADLPPRAALRSYCCLVAQAFADARYAELTTSVVRDGWAAPWLIDAWHRHIRLPVLRGLEAQHQALRTGGDGSRQTAVNLLAAIEAVTVAARLLPGLNADIPDCTPELVDAFLARLCPPAALA</sequence>
<accession>A0ABV7X8A8</accession>
<dbReference type="Gene3D" id="1.10.357.10">
    <property type="entry name" value="Tetracycline Repressor, domain 2"/>
    <property type="match status" value="1"/>
</dbReference>
<evidence type="ECO:0000256" key="4">
    <source>
        <dbReference type="PROSITE-ProRule" id="PRU00335"/>
    </source>
</evidence>
<dbReference type="PANTHER" id="PTHR30055">
    <property type="entry name" value="HTH-TYPE TRANSCRIPTIONAL REGULATOR RUTR"/>
    <property type="match status" value="1"/>
</dbReference>
<keyword evidence="7" id="KW-1185">Reference proteome</keyword>
<evidence type="ECO:0000256" key="3">
    <source>
        <dbReference type="ARBA" id="ARBA00023163"/>
    </source>
</evidence>
<comment type="caution">
    <text evidence="6">The sequence shown here is derived from an EMBL/GenBank/DDBJ whole genome shotgun (WGS) entry which is preliminary data.</text>
</comment>
<dbReference type="RefSeq" id="WP_380856666.1">
    <property type="nucleotide sequence ID" value="NZ_JBHRXV010000001.1"/>
</dbReference>
<dbReference type="EMBL" id="JBHRXV010000001">
    <property type="protein sequence ID" value="MFC3711549.1"/>
    <property type="molecule type" value="Genomic_DNA"/>
</dbReference>
<dbReference type="Proteomes" id="UP001595615">
    <property type="component" value="Unassembled WGS sequence"/>
</dbReference>
<evidence type="ECO:0000256" key="2">
    <source>
        <dbReference type="ARBA" id="ARBA00023125"/>
    </source>
</evidence>
<dbReference type="PANTHER" id="PTHR30055:SF234">
    <property type="entry name" value="HTH-TYPE TRANSCRIPTIONAL REGULATOR BETI"/>
    <property type="match status" value="1"/>
</dbReference>
<reference evidence="7" key="1">
    <citation type="journal article" date="2019" name="Int. J. Syst. Evol. Microbiol.">
        <title>The Global Catalogue of Microorganisms (GCM) 10K type strain sequencing project: providing services to taxonomists for standard genome sequencing and annotation.</title>
        <authorList>
            <consortium name="The Broad Institute Genomics Platform"/>
            <consortium name="The Broad Institute Genome Sequencing Center for Infectious Disease"/>
            <person name="Wu L."/>
            <person name="Ma J."/>
        </authorList>
    </citation>
    <scope>NUCLEOTIDE SEQUENCE [LARGE SCALE GENOMIC DNA]</scope>
    <source>
        <strain evidence="7">KCTC 42644</strain>
    </source>
</reference>
<evidence type="ECO:0000256" key="1">
    <source>
        <dbReference type="ARBA" id="ARBA00023015"/>
    </source>
</evidence>
<dbReference type="InterPro" id="IPR050109">
    <property type="entry name" value="HTH-type_TetR-like_transc_reg"/>
</dbReference>
<evidence type="ECO:0000313" key="6">
    <source>
        <dbReference type="EMBL" id="MFC3711549.1"/>
    </source>
</evidence>
<dbReference type="SUPFAM" id="SSF46689">
    <property type="entry name" value="Homeodomain-like"/>
    <property type="match status" value="1"/>
</dbReference>
<keyword evidence="2 4" id="KW-0238">DNA-binding</keyword>
<name>A0ABV7X8A8_9SPHN</name>
<keyword evidence="3" id="KW-0804">Transcription</keyword>
<protein>
    <submittedName>
        <fullName evidence="6">TetR/AcrR family transcriptional regulator</fullName>
    </submittedName>
</protein>
<proteinExistence type="predicted"/>
<evidence type="ECO:0000313" key="7">
    <source>
        <dbReference type="Proteomes" id="UP001595615"/>
    </source>
</evidence>